<dbReference type="GO" id="GO:0003677">
    <property type="term" value="F:DNA binding"/>
    <property type="evidence" value="ECO:0007669"/>
    <property type="project" value="UniProtKB-KW"/>
</dbReference>
<dbReference type="AlphaFoldDB" id="A0A0A2VPV1"/>
<evidence type="ECO:0000256" key="3">
    <source>
        <dbReference type="ARBA" id="ARBA00023015"/>
    </source>
</evidence>
<reference evidence="7 8" key="1">
    <citation type="submission" date="2012-10" db="EMBL/GenBank/DDBJ databases">
        <title>Genome sequencing and analysis of entomopathogenic fungi Beauveria bassiana D1-5.</title>
        <authorList>
            <person name="Li Q."/>
            <person name="Wang L."/>
            <person name="Zhang Z."/>
            <person name="Wang Q."/>
            <person name="Ren J."/>
            <person name="Wang M."/>
            <person name="Xu W."/>
            <person name="Wang J."/>
            <person name="Lu Y."/>
            <person name="Du Q."/>
            <person name="Sun Z."/>
        </authorList>
    </citation>
    <scope>NUCLEOTIDE SEQUENCE [LARGE SCALE GENOMIC DNA]</scope>
    <source>
        <strain evidence="7 8">D1-5</strain>
    </source>
</reference>
<evidence type="ECO:0000256" key="1">
    <source>
        <dbReference type="ARBA" id="ARBA00022723"/>
    </source>
</evidence>
<dbReference type="PANTHER" id="PTHR31313:SF4">
    <property type="entry name" value="CONIDIAL DEVELOPMENT PROTEIN FLUFFY"/>
    <property type="match status" value="1"/>
</dbReference>
<accession>A0A0A2VPV1</accession>
<keyword evidence="5" id="KW-0804">Transcription</keyword>
<dbReference type="Proteomes" id="UP000030106">
    <property type="component" value="Unassembled WGS sequence"/>
</dbReference>
<evidence type="ECO:0000313" key="7">
    <source>
        <dbReference type="EMBL" id="KGQ02849.1"/>
    </source>
</evidence>
<evidence type="ECO:0000256" key="5">
    <source>
        <dbReference type="ARBA" id="ARBA00023163"/>
    </source>
</evidence>
<keyword evidence="6" id="KW-0539">Nucleus</keyword>
<sequence>MSAHQYRGRSTVQATKKRSEAGVVVGITSYTITAAQRAVAKRSTCNGEQPCNRCEQRGEVCEYNRHRWVSKSDLRAEIGMLRQRLGVAKPQRAQGQTSSSTINDGAAVQGCIGSPDLDSGPSVLLGGDSVALSSDSTRRRAVVPDPSTQTNVSTSSSSCFDQLLSWRSCHPTFWQRNKDQSPLAASTGGDLLLPSAPVDAYSALAEIDVWTQVGWTRAHIRHLFDVLVTWDYLSLCVLSKNEFLHDYEVNSSRYCSSALVHALLALSARLINEAEDDSHILPSGWRGSKYFLRKAEALLLEQGATHSLPDIQSMGILAFYHIRCGREKEARELAELCSAGIRSLCLREADAGQSDEQYIKVRATTYCAAISLLRMLDLTTGSLFNGARNTQEDFSILKQLPCDGASTMSPGLSPGSAIGLHLANPQFLTIKVFELTEWVYNTVVAKQKVSPSIKEDIIVTYTRCLAWYRVVFELTEYGGSRSPFLLSIHMYYHFCLLCAFRPFLSSDFDSSEIQPHKMCMQAARSILDLAQSYDDLFTLRRVSTLVPYFICASGLFSLAIENSETNVDLKNLHYKATIGLQEPLPSPYPREASFSPHETPSPSQIQVSAVVQARLLLSKMRASHPAAAIAETKLNESLNTWRSSREAGSK</sequence>
<keyword evidence="3" id="KW-0805">Transcription regulation</keyword>
<dbReference type="EMBL" id="ANFO01001371">
    <property type="protein sequence ID" value="KGQ02849.1"/>
    <property type="molecule type" value="Genomic_DNA"/>
</dbReference>
<name>A0A0A2VPV1_BEABA</name>
<evidence type="ECO:0000256" key="6">
    <source>
        <dbReference type="ARBA" id="ARBA00023242"/>
    </source>
</evidence>
<dbReference type="OrthoDB" id="5239226at2759"/>
<dbReference type="CDD" id="cd12148">
    <property type="entry name" value="fungal_TF_MHR"/>
    <property type="match status" value="1"/>
</dbReference>
<gene>
    <name evidence="7" type="ORF">BBAD15_g11928</name>
</gene>
<keyword evidence="2" id="KW-0862">Zinc</keyword>
<dbReference type="PANTHER" id="PTHR31313">
    <property type="entry name" value="TY1 ENHANCER ACTIVATOR"/>
    <property type="match status" value="1"/>
</dbReference>
<organism evidence="7 8">
    <name type="scientific">Beauveria bassiana D1-5</name>
    <dbReference type="NCBI Taxonomy" id="1245745"/>
    <lineage>
        <taxon>Eukaryota</taxon>
        <taxon>Fungi</taxon>
        <taxon>Dikarya</taxon>
        <taxon>Ascomycota</taxon>
        <taxon>Pezizomycotina</taxon>
        <taxon>Sordariomycetes</taxon>
        <taxon>Hypocreomycetidae</taxon>
        <taxon>Hypocreales</taxon>
        <taxon>Cordycipitaceae</taxon>
        <taxon>Beauveria</taxon>
    </lineage>
</organism>
<proteinExistence type="predicted"/>
<dbReference type="STRING" id="1245745.A0A0A2VPV1"/>
<dbReference type="InterPro" id="IPR051615">
    <property type="entry name" value="Transcr_Regulatory_Elem"/>
</dbReference>
<dbReference type="GO" id="GO:0046872">
    <property type="term" value="F:metal ion binding"/>
    <property type="evidence" value="ECO:0007669"/>
    <property type="project" value="UniProtKB-KW"/>
</dbReference>
<dbReference type="HOGENOM" id="CLU_447641_0_0_1"/>
<keyword evidence="1" id="KW-0479">Metal-binding</keyword>
<evidence type="ECO:0000256" key="2">
    <source>
        <dbReference type="ARBA" id="ARBA00022833"/>
    </source>
</evidence>
<evidence type="ECO:0000313" key="8">
    <source>
        <dbReference type="Proteomes" id="UP000030106"/>
    </source>
</evidence>
<protein>
    <submittedName>
        <fullName evidence="7">Conidial development protein fluffy</fullName>
    </submittedName>
</protein>
<comment type="caution">
    <text evidence="7">The sequence shown here is derived from an EMBL/GenBank/DDBJ whole genome shotgun (WGS) entry which is preliminary data.</text>
</comment>
<evidence type="ECO:0000256" key="4">
    <source>
        <dbReference type="ARBA" id="ARBA00023125"/>
    </source>
</evidence>
<keyword evidence="4" id="KW-0238">DNA-binding</keyword>